<name>A0A9Q0SKV6_SALPP</name>
<reference evidence="1" key="1">
    <citation type="submission" date="2022-11" db="EMBL/GenBank/DDBJ databases">
        <authorList>
            <person name="Hyden B.L."/>
            <person name="Feng K."/>
            <person name="Yates T."/>
            <person name="Jawdy S."/>
            <person name="Smart L.B."/>
            <person name="Muchero W."/>
        </authorList>
    </citation>
    <scope>NUCLEOTIDE SEQUENCE</scope>
    <source>
        <tissue evidence="1">Shoot tip</tissue>
    </source>
</reference>
<sequence length="32" mass="3797">MPLILSFSHHKRASCRLQLNLRCPTIRILIHK</sequence>
<dbReference type="EMBL" id="JAPFFK010000020">
    <property type="protein sequence ID" value="KAJ6680805.1"/>
    <property type="molecule type" value="Genomic_DNA"/>
</dbReference>
<evidence type="ECO:0000313" key="2">
    <source>
        <dbReference type="Proteomes" id="UP001151532"/>
    </source>
</evidence>
<proteinExistence type="predicted"/>
<accession>A0A9Q0SKV6</accession>
<organism evidence="1 2">
    <name type="scientific">Salix purpurea</name>
    <name type="common">Purple osier willow</name>
    <dbReference type="NCBI Taxonomy" id="77065"/>
    <lineage>
        <taxon>Eukaryota</taxon>
        <taxon>Viridiplantae</taxon>
        <taxon>Streptophyta</taxon>
        <taxon>Embryophyta</taxon>
        <taxon>Tracheophyta</taxon>
        <taxon>Spermatophyta</taxon>
        <taxon>Magnoliopsida</taxon>
        <taxon>eudicotyledons</taxon>
        <taxon>Gunneridae</taxon>
        <taxon>Pentapetalae</taxon>
        <taxon>rosids</taxon>
        <taxon>fabids</taxon>
        <taxon>Malpighiales</taxon>
        <taxon>Salicaceae</taxon>
        <taxon>Saliceae</taxon>
        <taxon>Salix</taxon>
    </lineage>
</organism>
<reference evidence="1" key="2">
    <citation type="journal article" date="2023" name="Int. J. Mol. Sci.">
        <title>De Novo Assembly and Annotation of 11 Diverse Shrub Willow (Salix) Genomes Reveals Novel Gene Organization in Sex-Linked Regions.</title>
        <authorList>
            <person name="Hyden B."/>
            <person name="Feng K."/>
            <person name="Yates T.B."/>
            <person name="Jawdy S."/>
            <person name="Cereghino C."/>
            <person name="Smart L.B."/>
            <person name="Muchero W."/>
        </authorList>
    </citation>
    <scope>NUCLEOTIDE SEQUENCE</scope>
    <source>
        <tissue evidence="1">Shoot tip</tissue>
    </source>
</reference>
<protein>
    <submittedName>
        <fullName evidence="1">Uncharacterized protein</fullName>
    </submittedName>
</protein>
<evidence type="ECO:0000313" key="1">
    <source>
        <dbReference type="EMBL" id="KAJ6680805.1"/>
    </source>
</evidence>
<gene>
    <name evidence="1" type="ORF">OIU79_020324</name>
</gene>
<dbReference type="Proteomes" id="UP001151532">
    <property type="component" value="Chromosome 14"/>
</dbReference>
<comment type="caution">
    <text evidence="1">The sequence shown here is derived from an EMBL/GenBank/DDBJ whole genome shotgun (WGS) entry which is preliminary data.</text>
</comment>
<dbReference type="AlphaFoldDB" id="A0A9Q0SKV6"/>
<keyword evidence="2" id="KW-1185">Reference proteome</keyword>